<dbReference type="EMBL" id="JACBZF010000002">
    <property type="protein sequence ID" value="NYH94906.1"/>
    <property type="molecule type" value="Genomic_DNA"/>
</dbReference>
<evidence type="ECO:0000256" key="2">
    <source>
        <dbReference type="ARBA" id="ARBA00023002"/>
    </source>
</evidence>
<dbReference type="InterPro" id="IPR000391">
    <property type="entry name" value="Rng_hydr_dOase-bsu"/>
</dbReference>
<evidence type="ECO:0000256" key="1">
    <source>
        <dbReference type="ARBA" id="ARBA00009570"/>
    </source>
</evidence>
<keyword evidence="2 3" id="KW-0560">Oxidoreductase</keyword>
<dbReference type="AlphaFoldDB" id="A0A7Y9XXI2"/>
<protein>
    <submittedName>
        <fullName evidence="3">Anthranilate 1,2-dioxygenase small subunit</fullName>
        <ecNumber evidence="3">1.14.12.1</ecNumber>
    </submittedName>
</protein>
<proteinExistence type="inferred from homology"/>
<dbReference type="Gene3D" id="3.10.450.50">
    <property type="match status" value="1"/>
</dbReference>
<sequence>MMGLPTLEQMQLQHAAAQVNALHAELIDDDRLEEWPDLFEENCRYSVISAENHNRSLNLAAVFCDSRGMLVDRIVSLRRANIFPAHSYRHILGPTRVKSTSGQIVTTQTNYVVLMTRNDGQTSIYNSGKYVDEIDVSGAAPRFLSKTAIFDTHLIDTMMVRPI</sequence>
<dbReference type="SUPFAM" id="SSF54427">
    <property type="entry name" value="NTF2-like"/>
    <property type="match status" value="1"/>
</dbReference>
<reference evidence="3 4" key="1">
    <citation type="submission" date="2020-07" db="EMBL/GenBank/DDBJ databases">
        <title>Genomic Encyclopedia of Type Strains, Phase IV (KMG-IV): sequencing the most valuable type-strain genomes for metagenomic binning, comparative biology and taxonomic classification.</title>
        <authorList>
            <person name="Goeker M."/>
        </authorList>
    </citation>
    <scope>NUCLEOTIDE SEQUENCE [LARGE SCALE GENOMIC DNA]</scope>
    <source>
        <strain evidence="3 4">DSM 29043</strain>
    </source>
</reference>
<comment type="similarity">
    <text evidence="1">Belongs to the bacterial ring-hydroxylating dioxygenase beta subunit family.</text>
</comment>
<comment type="caution">
    <text evidence="3">The sequence shown here is derived from an EMBL/GenBank/DDBJ whole genome shotgun (WGS) entry which is preliminary data.</text>
</comment>
<dbReference type="InterPro" id="IPR032710">
    <property type="entry name" value="NTF2-like_dom_sf"/>
</dbReference>
<dbReference type="RefSeq" id="WP_179406822.1">
    <property type="nucleotide sequence ID" value="NZ_BMGF01000017.1"/>
</dbReference>
<dbReference type="GO" id="GO:0018618">
    <property type="term" value="F:anthranilate 1,2-dioxygenase (deaminating, decarboxylating) activity"/>
    <property type="evidence" value="ECO:0007669"/>
    <property type="project" value="UniProtKB-EC"/>
</dbReference>
<evidence type="ECO:0000313" key="3">
    <source>
        <dbReference type="EMBL" id="NYH94906.1"/>
    </source>
</evidence>
<keyword evidence="3" id="KW-0223">Dioxygenase</keyword>
<dbReference type="EC" id="1.14.12.1" evidence="3"/>
<organism evidence="3 4">
    <name type="scientific">Novosphingobium marinum</name>
    <dbReference type="NCBI Taxonomy" id="1514948"/>
    <lineage>
        <taxon>Bacteria</taxon>
        <taxon>Pseudomonadati</taxon>
        <taxon>Pseudomonadota</taxon>
        <taxon>Alphaproteobacteria</taxon>
        <taxon>Sphingomonadales</taxon>
        <taxon>Sphingomonadaceae</taxon>
        <taxon>Novosphingobium</taxon>
    </lineage>
</organism>
<dbReference type="PANTHER" id="PTHR41534:SF2">
    <property type="entry name" value="3-PHENYLPROPIONATE_CINNAMIC ACID DIOXYGENASE SUBUNIT BETA"/>
    <property type="match status" value="1"/>
</dbReference>
<dbReference type="PANTHER" id="PTHR41534">
    <property type="entry name" value="BLR3401 PROTEIN"/>
    <property type="match status" value="1"/>
</dbReference>
<accession>A0A7Y9XXI2</accession>
<evidence type="ECO:0000313" key="4">
    <source>
        <dbReference type="Proteomes" id="UP000522081"/>
    </source>
</evidence>
<keyword evidence="4" id="KW-1185">Reference proteome</keyword>
<dbReference type="CDD" id="cd00667">
    <property type="entry name" value="ring_hydroxylating_dioxygenases_beta"/>
    <property type="match status" value="1"/>
</dbReference>
<dbReference type="Proteomes" id="UP000522081">
    <property type="component" value="Unassembled WGS sequence"/>
</dbReference>
<gene>
    <name evidence="3" type="ORF">FHS75_001225</name>
</gene>
<dbReference type="GO" id="GO:0019380">
    <property type="term" value="P:3-phenylpropionate catabolic process"/>
    <property type="evidence" value="ECO:0007669"/>
    <property type="project" value="TreeGrafter"/>
</dbReference>
<name>A0A7Y9XXI2_9SPHN</name>
<dbReference type="Pfam" id="PF00866">
    <property type="entry name" value="Ring_hydroxyl_B"/>
    <property type="match status" value="1"/>
</dbReference>